<organism evidence="8 9">
    <name type="scientific">Thalassomonas viridans</name>
    <dbReference type="NCBI Taxonomy" id="137584"/>
    <lineage>
        <taxon>Bacteria</taxon>
        <taxon>Pseudomonadati</taxon>
        <taxon>Pseudomonadota</taxon>
        <taxon>Gammaproteobacteria</taxon>
        <taxon>Alteromonadales</taxon>
        <taxon>Colwelliaceae</taxon>
        <taxon>Thalassomonas</taxon>
    </lineage>
</organism>
<evidence type="ECO:0000256" key="4">
    <source>
        <dbReference type="RuleBase" id="RU003357"/>
    </source>
</evidence>
<dbReference type="Pfam" id="PF07715">
    <property type="entry name" value="Plug"/>
    <property type="match status" value="1"/>
</dbReference>
<reference evidence="8 9" key="2">
    <citation type="journal article" date="2022" name="Mar. Drugs">
        <title>Bioassay-Guided Fractionation Leads to the Detection of Cholic Acid Generated by the Rare Thalassomonas sp.</title>
        <authorList>
            <person name="Pheiffer F."/>
            <person name="Schneider Y.K."/>
            <person name="Hansen E.H."/>
            <person name="Andersen J.H."/>
            <person name="Isaksson J."/>
            <person name="Busche T."/>
            <person name="R C."/>
            <person name="Kalinowski J."/>
            <person name="Zyl L.V."/>
            <person name="Trindade M."/>
        </authorList>
    </citation>
    <scope>NUCLEOTIDE SEQUENCE [LARGE SCALE GENOMIC DNA]</scope>
    <source>
        <strain evidence="8 9">XOM25</strain>
    </source>
</reference>
<evidence type="ECO:0000256" key="1">
    <source>
        <dbReference type="ARBA" id="ARBA00004442"/>
    </source>
</evidence>
<feature type="domain" description="TonB-dependent receptor plug" evidence="7">
    <location>
        <begin position="67"/>
        <end position="167"/>
    </location>
</feature>
<dbReference type="AlphaFoldDB" id="A0AAE9Z327"/>
<keyword evidence="3" id="KW-0998">Cell outer membrane</keyword>
<sequence length="960" mass="106323">MMNFKPSKVTLALLSSGFMAVTLPVLAAEEQATSAESEAVVGTEIIEIKGIRRSIIGSLDKKRFSDMVSEVIDAGDLNSLPDISIADALGRLPGVTTVRASGQSSQLNIRGMNGDFIQTTLNGREQASTSGYTAGSRWIAFDQYPSELISQAAVYKSPKASLVEGGVAATVELKTANPLEAKETHNFVTSARLSYNDAASDVGADDTGNRFSFSYQGKFLDETLGFGFGLAHMEQPNNAEEYSARKYERLQDFDGDGVEERAPNGYQIRAAKGTDERLGIMSTLVYQPNDVFKAQFDFFRSDFDSEDKMNGLNIDGLNKDVDLYNVVNPVISDGYLVGGDVTLTGTNGPWVEMRSEDQSTESTTDSFGLKLEWVFDDYEIYVDVAHSKGEKTRLDRIASMHAYEFGTQTLEDGTVVDTWQELSGQGFSFANNSKDAVDLVLNTDYTDLSHMRLGDWEQFPHEYTDEIDSIKVDFKYHLDDSFINSIEVGARWSDRTFSDKRSTFRWGAREGQNGYRMPDGTIVTNQGCEFNHYGHACMPVSLDGFVSVENMNGFSYLDLDLEGIANATFGEGNYDAQQTWEHNWTLIESGSVREKVLAAYAMANFESELGDIPVTGNFGVRVVRTDTKSRGIQQISGGRVGDVITDDNGVSQNDYENVNYGPEYTDTLPSINLNFQISDNEQIRFAAAKVIGRPPVHQLRGGAGSWADTANDGETKRYNVWSKGNPNLDPFRATQYDLSYEYFTEGGGAFIAALFWKDIDTLIESVTYNEGEISWAELGIEIEVPDDYIEGQYQTTRNNDQGGYIRGLELAYTTVFTQLPGIFSTLGVNTNYSYTESETTVDGGGVFDDKLLPLPGLSKHVFSATLFWDIDNFSTHLNVRYRDDYIYEGSTPGGTAYQYADAYTVVDWQGTYSFENGIDAVLQVNNLTDEPNTTNYGTALATGEYKKFGRQFFLGVNYSF</sequence>
<dbReference type="InterPro" id="IPR000531">
    <property type="entry name" value="Beta-barrel_TonB"/>
</dbReference>
<keyword evidence="4" id="KW-0798">TonB box</keyword>
<feature type="chain" id="PRO_5042262548" evidence="5">
    <location>
        <begin position="28"/>
        <end position="960"/>
    </location>
</feature>
<accession>A0AAE9Z327</accession>
<keyword evidence="5" id="KW-0732">Signal</keyword>
<evidence type="ECO:0000256" key="3">
    <source>
        <dbReference type="ARBA" id="ARBA00023237"/>
    </source>
</evidence>
<dbReference type="EMBL" id="CP059733">
    <property type="protein sequence ID" value="WDE04313.1"/>
    <property type="molecule type" value="Genomic_DNA"/>
</dbReference>
<evidence type="ECO:0000259" key="7">
    <source>
        <dbReference type="Pfam" id="PF07715"/>
    </source>
</evidence>
<evidence type="ECO:0000256" key="2">
    <source>
        <dbReference type="ARBA" id="ARBA00023136"/>
    </source>
</evidence>
<dbReference type="InterPro" id="IPR037066">
    <property type="entry name" value="Plug_dom_sf"/>
</dbReference>
<dbReference type="Gene3D" id="2.40.170.20">
    <property type="entry name" value="TonB-dependent receptor, beta-barrel domain"/>
    <property type="match status" value="1"/>
</dbReference>
<evidence type="ECO:0000313" key="8">
    <source>
        <dbReference type="EMBL" id="WDE04313.1"/>
    </source>
</evidence>
<dbReference type="Gene3D" id="2.170.130.10">
    <property type="entry name" value="TonB-dependent receptor, plug domain"/>
    <property type="match status" value="1"/>
</dbReference>
<dbReference type="PANTHER" id="PTHR40980">
    <property type="entry name" value="PLUG DOMAIN-CONTAINING PROTEIN"/>
    <property type="match status" value="1"/>
</dbReference>
<gene>
    <name evidence="8" type="ORF">SG34_023685</name>
</gene>
<dbReference type="NCBIfam" id="TIGR01782">
    <property type="entry name" value="TonB-Xanth-Caul"/>
    <property type="match status" value="1"/>
</dbReference>
<keyword evidence="9" id="KW-1185">Reference proteome</keyword>
<dbReference type="KEGG" id="tvd:SG34_023685"/>
<name>A0AAE9Z327_9GAMM</name>
<dbReference type="PANTHER" id="PTHR40980:SF3">
    <property type="entry name" value="TONB-DEPENDENT RECEPTOR-LIKE BETA-BARREL DOMAIN-CONTAINING PROTEIN"/>
    <property type="match status" value="1"/>
</dbReference>
<evidence type="ECO:0000259" key="6">
    <source>
        <dbReference type="Pfam" id="PF00593"/>
    </source>
</evidence>
<dbReference type="InterPro" id="IPR012910">
    <property type="entry name" value="Plug_dom"/>
</dbReference>
<dbReference type="GO" id="GO:0009279">
    <property type="term" value="C:cell outer membrane"/>
    <property type="evidence" value="ECO:0007669"/>
    <property type="project" value="UniProtKB-SubCell"/>
</dbReference>
<dbReference type="InterPro" id="IPR036942">
    <property type="entry name" value="Beta-barrel_TonB_sf"/>
</dbReference>
<protein>
    <submittedName>
        <fullName evidence="8">TonB-dependent receptor</fullName>
    </submittedName>
</protein>
<dbReference type="SUPFAM" id="SSF56935">
    <property type="entry name" value="Porins"/>
    <property type="match status" value="1"/>
</dbReference>
<evidence type="ECO:0000313" key="9">
    <source>
        <dbReference type="Proteomes" id="UP000032352"/>
    </source>
</evidence>
<dbReference type="Proteomes" id="UP000032352">
    <property type="component" value="Chromosome"/>
</dbReference>
<dbReference type="RefSeq" id="WP_044836973.1">
    <property type="nucleotide sequence ID" value="NZ_CP059733.1"/>
</dbReference>
<dbReference type="Pfam" id="PF00593">
    <property type="entry name" value="TonB_dep_Rec_b-barrel"/>
    <property type="match status" value="1"/>
</dbReference>
<dbReference type="InterPro" id="IPR010104">
    <property type="entry name" value="TonB_rcpt_bac"/>
</dbReference>
<keyword evidence="8" id="KW-0675">Receptor</keyword>
<comment type="subcellular location">
    <subcellularLocation>
        <location evidence="1 4">Cell outer membrane</location>
    </subcellularLocation>
</comment>
<feature type="domain" description="TonB-dependent receptor-like beta-barrel" evidence="6">
    <location>
        <begin position="425"/>
        <end position="927"/>
    </location>
</feature>
<proteinExistence type="inferred from homology"/>
<reference evidence="8 9" key="1">
    <citation type="journal article" date="2015" name="Genome Announc.">
        <title>Draft Genome Sequences of Marine Isolates of Thalassomonas viridans and Thalassomonas actiniarum.</title>
        <authorList>
            <person name="Olonade I."/>
            <person name="van Zyl L.J."/>
            <person name="Trindade M."/>
        </authorList>
    </citation>
    <scope>NUCLEOTIDE SEQUENCE [LARGE SCALE GENOMIC DNA]</scope>
    <source>
        <strain evidence="8 9">XOM25</strain>
    </source>
</reference>
<feature type="signal peptide" evidence="5">
    <location>
        <begin position="1"/>
        <end position="27"/>
    </location>
</feature>
<keyword evidence="2 4" id="KW-0472">Membrane</keyword>
<evidence type="ECO:0000256" key="5">
    <source>
        <dbReference type="SAM" id="SignalP"/>
    </source>
</evidence>
<comment type="similarity">
    <text evidence="4">Belongs to the TonB-dependent receptor family.</text>
</comment>